<name>A0A975IMI9_9MICO</name>
<organism evidence="3 4">
    <name type="scientific">Agromyces archimandritae</name>
    <dbReference type="NCBI Taxonomy" id="2781962"/>
    <lineage>
        <taxon>Bacteria</taxon>
        <taxon>Bacillati</taxon>
        <taxon>Actinomycetota</taxon>
        <taxon>Actinomycetes</taxon>
        <taxon>Micrococcales</taxon>
        <taxon>Microbacteriaceae</taxon>
        <taxon>Agromyces</taxon>
    </lineage>
</organism>
<feature type="transmembrane region" description="Helical" evidence="1">
    <location>
        <begin position="167"/>
        <end position="186"/>
    </location>
</feature>
<dbReference type="AlphaFoldDB" id="A0A975IMI9"/>
<dbReference type="Proteomes" id="UP000671914">
    <property type="component" value="Chromosome"/>
</dbReference>
<evidence type="ECO:0000313" key="3">
    <source>
        <dbReference type="EMBL" id="QTX03500.1"/>
    </source>
</evidence>
<keyword evidence="1" id="KW-0812">Transmembrane</keyword>
<keyword evidence="1" id="KW-1133">Transmembrane helix</keyword>
<dbReference type="RefSeq" id="WP_210896149.1">
    <property type="nucleotide sequence ID" value="NZ_CP071696.1"/>
</dbReference>
<feature type="chain" id="PRO_5039154448" description="LPXTG cell wall anchor domain-containing protein" evidence="2">
    <location>
        <begin position="21"/>
        <end position="192"/>
    </location>
</feature>
<evidence type="ECO:0000313" key="4">
    <source>
        <dbReference type="Proteomes" id="UP000671914"/>
    </source>
</evidence>
<keyword evidence="4" id="KW-1185">Reference proteome</keyword>
<proteinExistence type="predicted"/>
<gene>
    <name evidence="3" type="ORF">G127AT_09015</name>
</gene>
<reference evidence="3" key="1">
    <citation type="submission" date="2021-03" db="EMBL/GenBank/DDBJ databases">
        <title>Agromyces archimandritus sp. nov., isolated from the cockroach Archimandrita tessellata.</title>
        <authorList>
            <person name="Guzman J."/>
            <person name="Ortuzar M."/>
            <person name="Poehlein A."/>
            <person name="Daniel R."/>
            <person name="Trujillo M."/>
            <person name="Vilcinskas A."/>
        </authorList>
    </citation>
    <scope>NUCLEOTIDE SEQUENCE</scope>
    <source>
        <strain evidence="3">G127AT</strain>
    </source>
</reference>
<protein>
    <recommendedName>
        <fullName evidence="5">LPXTG cell wall anchor domain-containing protein</fullName>
    </recommendedName>
</protein>
<keyword evidence="2" id="KW-0732">Signal</keyword>
<accession>A0A975IMI9</accession>
<feature type="signal peptide" evidence="2">
    <location>
        <begin position="1"/>
        <end position="20"/>
    </location>
</feature>
<evidence type="ECO:0000256" key="2">
    <source>
        <dbReference type="SAM" id="SignalP"/>
    </source>
</evidence>
<dbReference type="KEGG" id="aarc:G127AT_09015"/>
<dbReference type="EMBL" id="CP071696">
    <property type="protein sequence ID" value="QTX03500.1"/>
    <property type="molecule type" value="Genomic_DNA"/>
</dbReference>
<sequence length="192" mass="19920">MKKRMIIILGVALAAGAVLAPIPAAASGELIDAAPTLVELAAPAPGQSQEWTMSVRNLTDGELPIALAVSGSAERLFDGPYPLELELTETGSGQPLYIGTAAAAIDEVLLLPTLAGHADYELSGSVTLPSEAGNEYQEATGRLSFEFRTSADDASDESGLASTGPSVWPWLWAAGIAFLAGTVALIRRRRTS</sequence>
<evidence type="ECO:0008006" key="5">
    <source>
        <dbReference type="Google" id="ProtNLM"/>
    </source>
</evidence>
<evidence type="ECO:0000256" key="1">
    <source>
        <dbReference type="SAM" id="Phobius"/>
    </source>
</evidence>
<keyword evidence="1" id="KW-0472">Membrane</keyword>